<keyword evidence="4" id="KW-1185">Reference proteome</keyword>
<evidence type="ECO:0000313" key="3">
    <source>
        <dbReference type="EMBL" id="UQC77257.1"/>
    </source>
</evidence>
<feature type="region of interest" description="Disordered" evidence="1">
    <location>
        <begin position="82"/>
        <end position="146"/>
    </location>
</feature>
<organism evidence="3 4">
    <name type="scientific">Colletotrichum lupini</name>
    <dbReference type="NCBI Taxonomy" id="145971"/>
    <lineage>
        <taxon>Eukaryota</taxon>
        <taxon>Fungi</taxon>
        <taxon>Dikarya</taxon>
        <taxon>Ascomycota</taxon>
        <taxon>Pezizomycotina</taxon>
        <taxon>Sordariomycetes</taxon>
        <taxon>Hypocreomycetidae</taxon>
        <taxon>Glomerellales</taxon>
        <taxon>Glomerellaceae</taxon>
        <taxon>Colletotrichum</taxon>
        <taxon>Colletotrichum acutatum species complex</taxon>
    </lineage>
</organism>
<accession>A0A9Q8WC19</accession>
<dbReference type="KEGG" id="clup:CLUP02_02724"/>
<dbReference type="AlphaFoldDB" id="A0A9Q8WC19"/>
<evidence type="ECO:0000313" key="4">
    <source>
        <dbReference type="Proteomes" id="UP000830671"/>
    </source>
</evidence>
<feature type="compositionally biased region" description="Basic and acidic residues" evidence="1">
    <location>
        <begin position="128"/>
        <end position="146"/>
    </location>
</feature>
<proteinExistence type="predicted"/>
<dbReference type="GeneID" id="73336763"/>
<keyword evidence="2" id="KW-0472">Membrane</keyword>
<dbReference type="EMBL" id="CP019474">
    <property type="protein sequence ID" value="UQC77257.1"/>
    <property type="molecule type" value="Genomic_DNA"/>
</dbReference>
<protein>
    <submittedName>
        <fullName evidence="3">Uncharacterized protein</fullName>
    </submittedName>
</protein>
<sequence length="146" mass="16271">MIRSLLSRIMSSSTTAASLLAPVARAVHYLAARDDCADGDNSSRCEKPFQSSKIIGITIGITAAVLICGTLGVLTVLHMRRQKQERKEDEIDLEIDGDVYDHPTMGKPPRAWQPHGQNNQPGNENPFEAERQPHQRAENPFEPERR</sequence>
<feature type="transmembrane region" description="Helical" evidence="2">
    <location>
        <begin position="54"/>
        <end position="77"/>
    </location>
</feature>
<gene>
    <name evidence="3" type="ORF">CLUP02_02724</name>
</gene>
<keyword evidence="2" id="KW-0812">Transmembrane</keyword>
<name>A0A9Q8WC19_9PEZI</name>
<evidence type="ECO:0000256" key="2">
    <source>
        <dbReference type="SAM" id="Phobius"/>
    </source>
</evidence>
<reference evidence="3" key="1">
    <citation type="journal article" date="2021" name="Mol. Plant Microbe Interact.">
        <title>Complete Genome Sequence of the Plant-Pathogenic Fungus Colletotrichum lupini.</title>
        <authorList>
            <person name="Baroncelli R."/>
            <person name="Pensec F."/>
            <person name="Da Lio D."/>
            <person name="Boufleur T."/>
            <person name="Vicente I."/>
            <person name="Sarrocco S."/>
            <person name="Picot A."/>
            <person name="Baraldi E."/>
            <person name="Sukno S."/>
            <person name="Thon M."/>
            <person name="Le Floch G."/>
        </authorList>
    </citation>
    <scope>NUCLEOTIDE SEQUENCE</scope>
    <source>
        <strain evidence="3">IMI 504893</strain>
    </source>
</reference>
<keyword evidence="2" id="KW-1133">Transmembrane helix</keyword>
<evidence type="ECO:0000256" key="1">
    <source>
        <dbReference type="SAM" id="MobiDB-lite"/>
    </source>
</evidence>
<dbReference type="RefSeq" id="XP_049138896.1">
    <property type="nucleotide sequence ID" value="XM_049281753.1"/>
</dbReference>
<dbReference type="Proteomes" id="UP000830671">
    <property type="component" value="Chromosome 2"/>
</dbReference>